<dbReference type="EMBL" id="LR797233">
    <property type="protein sequence ID" value="CAB4194732.1"/>
    <property type="molecule type" value="Genomic_DNA"/>
</dbReference>
<sequence length="390" mass="40720">MAYTAPTVNYCATIGGTYTSLTGIQSVSISRGRQRFQDNFTQTNCVIELIPSATYAVPLAVGQFIDVRTTNAAGSPAYFVGNITDIERQYSIPYTAATGLAPADRITITAAGTLGVLGKSTFADYFIVSSNATETVGQVAFDAGTIVDGVGLNYTSLAFNSAQALTNIGVLDLVNTLLRTAQYFIDDIDNARAAYLGKSNVGVTFQPGQGNTTYTFSDAGTVGALRFNNLQFLSSVQNTFTQAQVAPAGLATQTASSGSAPYNTLVYDTYSVSTADAASLAGYIINLQSTTTAVPFSISTNTNLAPTCTTISELALTGVLSDITAGMNLGATVKVIFRGTTVNATIQGINTTFYPDYATVQLFLSPSLGTAFTLDSTVLGVLDTSRLGFP</sequence>
<evidence type="ECO:0000313" key="1">
    <source>
        <dbReference type="EMBL" id="CAB4135330.1"/>
    </source>
</evidence>
<evidence type="ECO:0000313" key="3">
    <source>
        <dbReference type="EMBL" id="CAB4194732.1"/>
    </source>
</evidence>
<proteinExistence type="predicted"/>
<dbReference type="EMBL" id="LR796297">
    <property type="protein sequence ID" value="CAB4135330.1"/>
    <property type="molecule type" value="Genomic_DNA"/>
</dbReference>
<protein>
    <submittedName>
        <fullName evidence="3">Uncharacterized protein</fullName>
    </submittedName>
</protein>
<name>A0A6J5RFI1_9CAUD</name>
<organism evidence="3">
    <name type="scientific">uncultured Caudovirales phage</name>
    <dbReference type="NCBI Taxonomy" id="2100421"/>
    <lineage>
        <taxon>Viruses</taxon>
        <taxon>Duplodnaviria</taxon>
        <taxon>Heunggongvirae</taxon>
        <taxon>Uroviricota</taxon>
        <taxon>Caudoviricetes</taxon>
        <taxon>Peduoviridae</taxon>
        <taxon>Maltschvirus</taxon>
        <taxon>Maltschvirus maltsch</taxon>
    </lineage>
</organism>
<dbReference type="EMBL" id="LR796940">
    <property type="protein sequence ID" value="CAB4176062.1"/>
    <property type="molecule type" value="Genomic_DNA"/>
</dbReference>
<accession>A0A6J5RFI1</accession>
<reference evidence="3" key="1">
    <citation type="submission" date="2020-05" db="EMBL/GenBank/DDBJ databases">
        <authorList>
            <person name="Chiriac C."/>
            <person name="Salcher M."/>
            <person name="Ghai R."/>
            <person name="Kavagutti S V."/>
        </authorList>
    </citation>
    <scope>NUCLEOTIDE SEQUENCE</scope>
</reference>
<gene>
    <name evidence="3" type="ORF">UFOVP1265_2</name>
    <name evidence="1" type="ORF">UFOVP290_8</name>
    <name evidence="2" type="ORF">UFOVP982_8</name>
</gene>
<evidence type="ECO:0000313" key="2">
    <source>
        <dbReference type="EMBL" id="CAB4176062.1"/>
    </source>
</evidence>